<feature type="region of interest" description="Disordered" evidence="1">
    <location>
        <begin position="161"/>
        <end position="224"/>
    </location>
</feature>
<dbReference type="KEGG" id="cyn:Cyan7425_1348"/>
<reference evidence="2" key="1">
    <citation type="submission" date="2009-01" db="EMBL/GenBank/DDBJ databases">
        <title>Complete sequence of chromosome Cyanothece sp. PCC 7425.</title>
        <authorList>
            <consortium name="US DOE Joint Genome Institute"/>
            <person name="Lucas S."/>
            <person name="Copeland A."/>
            <person name="Lapidus A."/>
            <person name="Glavina del Rio T."/>
            <person name="Dalin E."/>
            <person name="Tice H."/>
            <person name="Bruce D."/>
            <person name="Goodwin L."/>
            <person name="Pitluck S."/>
            <person name="Sims D."/>
            <person name="Meineke L."/>
            <person name="Brettin T."/>
            <person name="Detter J.C."/>
            <person name="Han C."/>
            <person name="Larimer F."/>
            <person name="Land M."/>
            <person name="Hauser L."/>
            <person name="Kyrpides N."/>
            <person name="Ovchinnikova G."/>
            <person name="Liberton M."/>
            <person name="Stoeckel J."/>
            <person name="Banerjee A."/>
            <person name="Singh A."/>
            <person name="Page L."/>
            <person name="Sato H."/>
            <person name="Zhao L."/>
            <person name="Sherman L."/>
            <person name="Pakrasi H."/>
            <person name="Richardson P."/>
        </authorList>
    </citation>
    <scope>NUCLEOTIDE SEQUENCE</scope>
    <source>
        <strain evidence="2">PCC 7425</strain>
    </source>
</reference>
<dbReference type="eggNOG" id="ENOG5031KNS">
    <property type="taxonomic scope" value="Bacteria"/>
</dbReference>
<proteinExistence type="predicted"/>
<dbReference type="HOGENOM" id="CLU_099780_0_0_3"/>
<accession>B8HNJ1</accession>
<dbReference type="OrthoDB" id="463567at2"/>
<dbReference type="EMBL" id="CP001344">
    <property type="protein sequence ID" value="ACL43722.1"/>
    <property type="molecule type" value="Genomic_DNA"/>
</dbReference>
<evidence type="ECO:0000256" key="1">
    <source>
        <dbReference type="SAM" id="MobiDB-lite"/>
    </source>
</evidence>
<sequence length="224" mass="24693">MKRLWRWLSFMLIVLSVAASTILSSGELPFLLPTTVRAQTLIGPKQAAEQFYRQVPNFPKENQYLSLKTNQPSENNTLIERLVVYHTLVKGRSPLYRLDWKVTLADFLGLNEYLDASTYPGRLYLKTNPMEADRAVIVQLNRQQRDVLVQTLVNIYSAGKAAQTPPVQSPPAQTTPAAVPSPVPNPTLQPLAKPGDAQLLAPPAPANGPQPRPAPTGDARLLLP</sequence>
<protein>
    <submittedName>
        <fullName evidence="2">Uncharacterized protein</fullName>
    </submittedName>
</protein>
<feature type="compositionally biased region" description="Pro residues" evidence="1">
    <location>
        <begin position="202"/>
        <end position="214"/>
    </location>
</feature>
<organism evidence="2">
    <name type="scientific">Cyanothece sp. (strain PCC 7425 / ATCC 29141)</name>
    <dbReference type="NCBI Taxonomy" id="395961"/>
    <lineage>
        <taxon>Bacteria</taxon>
        <taxon>Bacillati</taxon>
        <taxon>Cyanobacteriota</taxon>
        <taxon>Cyanophyceae</taxon>
        <taxon>Gomontiellales</taxon>
        <taxon>Cyanothecaceae</taxon>
        <taxon>Cyanothece</taxon>
    </lineage>
</organism>
<name>B8HNJ1_CYAP4</name>
<dbReference type="AlphaFoldDB" id="B8HNJ1"/>
<evidence type="ECO:0000313" key="2">
    <source>
        <dbReference type="EMBL" id="ACL43722.1"/>
    </source>
</evidence>
<dbReference type="STRING" id="395961.Cyan7425_1348"/>
<gene>
    <name evidence="2" type="ordered locus">Cyan7425_1348</name>
</gene>